<gene>
    <name evidence="1" type="ORF">dnm_050010</name>
</gene>
<organism evidence="1 2">
    <name type="scientific">Desulfonema magnum</name>
    <dbReference type="NCBI Taxonomy" id="45655"/>
    <lineage>
        <taxon>Bacteria</taxon>
        <taxon>Pseudomonadati</taxon>
        <taxon>Thermodesulfobacteriota</taxon>
        <taxon>Desulfobacteria</taxon>
        <taxon>Desulfobacterales</taxon>
        <taxon>Desulfococcaceae</taxon>
        <taxon>Desulfonema</taxon>
    </lineage>
</organism>
<dbReference type="AlphaFoldDB" id="A0A975BNZ5"/>
<dbReference type="KEGG" id="dmm:dnm_050010"/>
<evidence type="ECO:0000313" key="2">
    <source>
        <dbReference type="Proteomes" id="UP000663722"/>
    </source>
</evidence>
<accession>A0A975BNZ5</accession>
<dbReference type="Proteomes" id="UP000663722">
    <property type="component" value="Chromosome"/>
</dbReference>
<evidence type="ECO:0000313" key="1">
    <source>
        <dbReference type="EMBL" id="QTA88955.1"/>
    </source>
</evidence>
<protein>
    <submittedName>
        <fullName evidence="1">Uncharacterized protein</fullName>
    </submittedName>
</protein>
<dbReference type="EMBL" id="CP061800">
    <property type="protein sequence ID" value="QTA88955.1"/>
    <property type="molecule type" value="Genomic_DNA"/>
</dbReference>
<keyword evidence="2" id="KW-1185">Reference proteome</keyword>
<reference evidence="1" key="1">
    <citation type="journal article" date="2021" name="Microb. Physiol.">
        <title>Proteogenomic Insights into the Physiology of Marine, Sulfate-Reducing, Filamentous Desulfonema limicola and Desulfonema magnum.</title>
        <authorList>
            <person name="Schnaars V."/>
            <person name="Wohlbrand L."/>
            <person name="Scheve S."/>
            <person name="Hinrichs C."/>
            <person name="Reinhardt R."/>
            <person name="Rabus R."/>
        </authorList>
    </citation>
    <scope>NUCLEOTIDE SEQUENCE</scope>
    <source>
        <strain evidence="1">4be13</strain>
    </source>
</reference>
<name>A0A975BNZ5_9BACT</name>
<proteinExistence type="predicted"/>
<sequence>MPGKETRVFSRNDPLPMTEKPGVLLFSEKKMYKKLLLRTYL</sequence>